<dbReference type="PANTHER" id="PTHR23514">
    <property type="entry name" value="BYPASS OF STOP CODON PROTEIN 6"/>
    <property type="match status" value="1"/>
</dbReference>
<feature type="transmembrane region" description="Helical" evidence="5">
    <location>
        <begin position="173"/>
        <end position="192"/>
    </location>
</feature>
<dbReference type="EMBL" id="JBHSMG010000002">
    <property type="protein sequence ID" value="MFC5502304.1"/>
    <property type="molecule type" value="Genomic_DNA"/>
</dbReference>
<feature type="transmembrane region" description="Helical" evidence="5">
    <location>
        <begin position="374"/>
        <end position="392"/>
    </location>
</feature>
<protein>
    <submittedName>
        <fullName evidence="7">MFS transporter</fullName>
    </submittedName>
</protein>
<feature type="transmembrane region" description="Helical" evidence="5">
    <location>
        <begin position="44"/>
        <end position="67"/>
    </location>
</feature>
<gene>
    <name evidence="7" type="ORF">ACFPJ4_08650</name>
</gene>
<feature type="transmembrane region" description="Helical" evidence="5">
    <location>
        <begin position="79"/>
        <end position="98"/>
    </location>
</feature>
<dbReference type="InterPro" id="IPR051788">
    <property type="entry name" value="MFS_Transporter"/>
</dbReference>
<dbReference type="SUPFAM" id="SSF103473">
    <property type="entry name" value="MFS general substrate transporter"/>
    <property type="match status" value="1"/>
</dbReference>
<proteinExistence type="predicted"/>
<feature type="transmembrane region" description="Helical" evidence="5">
    <location>
        <begin position="213"/>
        <end position="234"/>
    </location>
</feature>
<keyword evidence="3 5" id="KW-1133">Transmembrane helix</keyword>
<dbReference type="PRINTS" id="PR01988">
    <property type="entry name" value="EXPORTERBACE"/>
</dbReference>
<dbReference type="InterPro" id="IPR022324">
    <property type="entry name" value="Bacilysin_exporter_BacE_put"/>
</dbReference>
<evidence type="ECO:0000313" key="8">
    <source>
        <dbReference type="Proteomes" id="UP001596039"/>
    </source>
</evidence>
<dbReference type="Gene3D" id="1.20.1250.20">
    <property type="entry name" value="MFS general substrate transporter like domains"/>
    <property type="match status" value="2"/>
</dbReference>
<dbReference type="PROSITE" id="PS50850">
    <property type="entry name" value="MFS"/>
    <property type="match status" value="1"/>
</dbReference>
<evidence type="ECO:0000259" key="6">
    <source>
        <dbReference type="PROSITE" id="PS50850"/>
    </source>
</evidence>
<evidence type="ECO:0000256" key="1">
    <source>
        <dbReference type="ARBA" id="ARBA00004651"/>
    </source>
</evidence>
<dbReference type="InterPro" id="IPR020846">
    <property type="entry name" value="MFS_dom"/>
</dbReference>
<comment type="caution">
    <text evidence="7">The sequence shown here is derived from an EMBL/GenBank/DDBJ whole genome shotgun (WGS) entry which is preliminary data.</text>
</comment>
<organism evidence="7 8">
    <name type="scientific">Lysinimonas soli</name>
    <dbReference type="NCBI Taxonomy" id="1074233"/>
    <lineage>
        <taxon>Bacteria</taxon>
        <taxon>Bacillati</taxon>
        <taxon>Actinomycetota</taxon>
        <taxon>Actinomycetes</taxon>
        <taxon>Micrococcales</taxon>
        <taxon>Microbacteriaceae</taxon>
        <taxon>Lysinimonas</taxon>
    </lineage>
</organism>
<keyword evidence="2 5" id="KW-0812">Transmembrane</keyword>
<dbReference type="InterPro" id="IPR011701">
    <property type="entry name" value="MFS"/>
</dbReference>
<feature type="transmembrane region" description="Helical" evidence="5">
    <location>
        <begin position="104"/>
        <end position="125"/>
    </location>
</feature>
<keyword evidence="8" id="KW-1185">Reference proteome</keyword>
<accession>A0ABW0NPL7</accession>
<dbReference type="InterPro" id="IPR036259">
    <property type="entry name" value="MFS_trans_sf"/>
</dbReference>
<evidence type="ECO:0000256" key="3">
    <source>
        <dbReference type="ARBA" id="ARBA00022989"/>
    </source>
</evidence>
<evidence type="ECO:0000313" key="7">
    <source>
        <dbReference type="EMBL" id="MFC5502304.1"/>
    </source>
</evidence>
<dbReference type="CDD" id="cd17393">
    <property type="entry name" value="MFS_MosC_like"/>
    <property type="match status" value="1"/>
</dbReference>
<dbReference type="RefSeq" id="WP_386740003.1">
    <property type="nucleotide sequence ID" value="NZ_JBHSMG010000002.1"/>
</dbReference>
<reference evidence="8" key="1">
    <citation type="journal article" date="2019" name="Int. J. Syst. Evol. Microbiol.">
        <title>The Global Catalogue of Microorganisms (GCM) 10K type strain sequencing project: providing services to taxonomists for standard genome sequencing and annotation.</title>
        <authorList>
            <consortium name="The Broad Institute Genomics Platform"/>
            <consortium name="The Broad Institute Genome Sequencing Center for Infectious Disease"/>
            <person name="Wu L."/>
            <person name="Ma J."/>
        </authorList>
    </citation>
    <scope>NUCLEOTIDE SEQUENCE [LARGE SCALE GENOMIC DNA]</scope>
    <source>
        <strain evidence="8">CGMCC 4.6997</strain>
    </source>
</reference>
<keyword evidence="4 5" id="KW-0472">Membrane</keyword>
<feature type="transmembrane region" description="Helical" evidence="5">
    <location>
        <begin position="340"/>
        <end position="362"/>
    </location>
</feature>
<feature type="transmembrane region" description="Helical" evidence="5">
    <location>
        <begin position="146"/>
        <end position="167"/>
    </location>
</feature>
<sequence length="413" mass="42298">MRSSSTAPRATAWRNAVFAVFVLNGFGISAWIARIPSVRDHLQISVAEVGILIFGLSAGSVLGLLVSGHLVHWIGGRQSIRLALVIAAFALAGIGIGTTLLSSFAVVLAALVVYGVCSSICDVAMNVEGAGVERTTGRTLLPLFHAGWSLGTVVGAALGSAAAFLGIDPVWHLAGVGLLLAISTLVVVRFIPAHADLGAEGADTTPLTFRERMAIWLEPRTLLIGLIVLGMAFTEGSANDWLALAMVDDRGLDNGQGALLFGVFTAAMTVGRIVGGPLIDRIGRVAALRWSGATAAVGLALVILVPVIPIAVVGIVLWGVGASLGFPMGMSAAGDDPARAAARVSAVATVGYFAFLAGPPLIGFVGDRIGLLNALWIVLVLILLAAFTAPAARERSGRFAKTVVAPVGPAAEN</sequence>
<dbReference type="PANTHER" id="PTHR23514:SF13">
    <property type="entry name" value="INNER MEMBRANE PROTEIN YBJJ"/>
    <property type="match status" value="1"/>
</dbReference>
<name>A0ABW0NPL7_9MICO</name>
<dbReference type="Pfam" id="PF07690">
    <property type="entry name" value="MFS_1"/>
    <property type="match status" value="2"/>
</dbReference>
<feature type="transmembrane region" description="Helical" evidence="5">
    <location>
        <begin position="254"/>
        <end position="274"/>
    </location>
</feature>
<comment type="subcellular location">
    <subcellularLocation>
        <location evidence="1">Cell membrane</location>
        <topology evidence="1">Multi-pass membrane protein</topology>
    </subcellularLocation>
</comment>
<evidence type="ECO:0000256" key="2">
    <source>
        <dbReference type="ARBA" id="ARBA00022692"/>
    </source>
</evidence>
<feature type="transmembrane region" description="Helical" evidence="5">
    <location>
        <begin position="12"/>
        <end position="32"/>
    </location>
</feature>
<evidence type="ECO:0000256" key="5">
    <source>
        <dbReference type="SAM" id="Phobius"/>
    </source>
</evidence>
<evidence type="ECO:0000256" key="4">
    <source>
        <dbReference type="ARBA" id="ARBA00023136"/>
    </source>
</evidence>
<feature type="domain" description="Major facilitator superfamily (MFS) profile" evidence="6">
    <location>
        <begin position="13"/>
        <end position="393"/>
    </location>
</feature>
<dbReference type="Proteomes" id="UP001596039">
    <property type="component" value="Unassembled WGS sequence"/>
</dbReference>